<feature type="domain" description="Lipase" evidence="9">
    <location>
        <begin position="193"/>
        <end position="380"/>
    </location>
</feature>
<dbReference type="SUPFAM" id="SSF53474">
    <property type="entry name" value="alpha/beta-Hydrolases"/>
    <property type="match status" value="1"/>
</dbReference>
<dbReference type="InterPro" id="IPR033906">
    <property type="entry name" value="Lipase_N"/>
</dbReference>
<dbReference type="PANTHER" id="PTHR11610">
    <property type="entry name" value="LIPASE"/>
    <property type="match status" value="1"/>
</dbReference>
<keyword evidence="11" id="KW-1185">Reference proteome</keyword>
<evidence type="ECO:0000313" key="11">
    <source>
        <dbReference type="Proteomes" id="UP000075809"/>
    </source>
</evidence>
<evidence type="ECO:0000256" key="4">
    <source>
        <dbReference type="ARBA" id="ARBA00013179"/>
    </source>
</evidence>
<dbReference type="AlphaFoldDB" id="A0A151WUK6"/>
<keyword evidence="6" id="KW-0378">Hydrolase</keyword>
<dbReference type="Gene3D" id="3.40.50.1820">
    <property type="entry name" value="alpha/beta hydrolase"/>
    <property type="match status" value="1"/>
</dbReference>
<dbReference type="CDD" id="cd00707">
    <property type="entry name" value="Pancreat_lipase_like"/>
    <property type="match status" value="1"/>
</dbReference>
<protein>
    <recommendedName>
        <fullName evidence="4">phospholipase A1</fullName>
        <ecNumber evidence="4">3.1.1.32</ecNumber>
    </recommendedName>
</protein>
<dbReference type="PRINTS" id="PR00825">
    <property type="entry name" value="DOLALLERGEN"/>
</dbReference>
<dbReference type="InterPro" id="IPR002334">
    <property type="entry name" value="Allerg_PlipaseA1"/>
</dbReference>
<evidence type="ECO:0000256" key="8">
    <source>
        <dbReference type="RuleBase" id="RU004262"/>
    </source>
</evidence>
<dbReference type="GO" id="GO:0008970">
    <property type="term" value="F:phospholipase A1 activity"/>
    <property type="evidence" value="ECO:0007669"/>
    <property type="project" value="UniProtKB-EC"/>
</dbReference>
<name>A0A151WUK6_9HYME</name>
<sequence length="386" mass="43259">KNITMSLIATFLIFLFLNVSFNIAELLRNRPSIPNFQEHHPEEGLLEVFLNPTSIIANDRTTIGNIIDIDFKTEDINYELYTKDNKEQPVFLRVGDATQLKDSPFNSEWPTKIIIHGWAESGNAFWLHDIRRNYLNVGDYNVICVDWFAGSTKEYLTSVKLTHQVSKMHILKIVESVHFFCKNIMHNQNSCFQVGEYVAAFIEFLGSETQISFDDIHVVGHSLGAHVAGHIGNYMSKKLGRITGLDPAGPAFETPYLKGTEERLDAADANFVDVIHTCAGSLGFLRPIGHADFYPNGGTFRQPGCPVFSSQICSHGRSHQFFTESIVYSDGFVAVKCSNWMDFQLGKCGDNNLSTAVMGEFINPNVQGIFYLQTNAQPPFGKGKIK</sequence>
<dbReference type="EMBL" id="KQ982748">
    <property type="protein sequence ID" value="KYQ51325.1"/>
    <property type="molecule type" value="Genomic_DNA"/>
</dbReference>
<keyword evidence="5" id="KW-0964">Secreted</keyword>
<proteinExistence type="inferred from homology"/>
<evidence type="ECO:0000313" key="10">
    <source>
        <dbReference type="EMBL" id="KYQ51325.1"/>
    </source>
</evidence>
<evidence type="ECO:0000256" key="5">
    <source>
        <dbReference type="ARBA" id="ARBA00022525"/>
    </source>
</evidence>
<comment type="similarity">
    <text evidence="3 8">Belongs to the AB hydrolase superfamily. Lipase family.</text>
</comment>
<evidence type="ECO:0000256" key="1">
    <source>
        <dbReference type="ARBA" id="ARBA00000111"/>
    </source>
</evidence>
<dbReference type="STRING" id="64791.A0A151WUK6"/>
<dbReference type="InterPro" id="IPR029058">
    <property type="entry name" value="AB_hydrolase_fold"/>
</dbReference>
<evidence type="ECO:0000256" key="2">
    <source>
        <dbReference type="ARBA" id="ARBA00004613"/>
    </source>
</evidence>
<dbReference type="InterPro" id="IPR013818">
    <property type="entry name" value="Lipase"/>
</dbReference>
<dbReference type="Pfam" id="PF00151">
    <property type="entry name" value="Lipase"/>
    <property type="match status" value="2"/>
</dbReference>
<dbReference type="EC" id="3.1.1.32" evidence="4"/>
<reference evidence="10 11" key="1">
    <citation type="submission" date="2015-09" db="EMBL/GenBank/DDBJ databases">
        <title>Trachymyrmex zeteki WGS genome.</title>
        <authorList>
            <person name="Nygaard S."/>
            <person name="Hu H."/>
            <person name="Boomsma J."/>
            <person name="Zhang G."/>
        </authorList>
    </citation>
    <scope>NUCLEOTIDE SEQUENCE [LARGE SCALE GENOMIC DNA]</scope>
    <source>
        <strain evidence="10">Tzet28-1</strain>
        <tissue evidence="10">Whole body</tissue>
    </source>
</reference>
<dbReference type="Proteomes" id="UP000075809">
    <property type="component" value="Unassembled WGS sequence"/>
</dbReference>
<evidence type="ECO:0000256" key="3">
    <source>
        <dbReference type="ARBA" id="ARBA00010701"/>
    </source>
</evidence>
<accession>A0A151WUK6</accession>
<keyword evidence="7" id="KW-1015">Disulfide bond</keyword>
<gene>
    <name evidence="10" type="ORF">ALC60_09616</name>
</gene>
<evidence type="ECO:0000259" key="9">
    <source>
        <dbReference type="Pfam" id="PF00151"/>
    </source>
</evidence>
<feature type="domain" description="Lipase" evidence="9">
    <location>
        <begin position="69"/>
        <end position="167"/>
    </location>
</feature>
<feature type="non-terminal residue" evidence="10">
    <location>
        <position position="1"/>
    </location>
</feature>
<dbReference type="GO" id="GO:0017171">
    <property type="term" value="F:serine hydrolase activity"/>
    <property type="evidence" value="ECO:0007669"/>
    <property type="project" value="TreeGrafter"/>
</dbReference>
<dbReference type="PRINTS" id="PR00821">
    <property type="entry name" value="TAGLIPASE"/>
</dbReference>
<dbReference type="PANTHER" id="PTHR11610:SF173">
    <property type="entry name" value="LIPASE DOMAIN-CONTAINING PROTEIN-RELATED"/>
    <property type="match status" value="1"/>
</dbReference>
<comment type="subcellular location">
    <subcellularLocation>
        <location evidence="2">Secreted</location>
    </subcellularLocation>
</comment>
<dbReference type="GO" id="GO:0016042">
    <property type="term" value="P:lipid catabolic process"/>
    <property type="evidence" value="ECO:0007669"/>
    <property type="project" value="TreeGrafter"/>
</dbReference>
<comment type="catalytic activity">
    <reaction evidence="1">
        <text>a 1,2-diacyl-sn-glycero-3-phosphocholine + H2O = a 2-acyl-sn-glycero-3-phosphocholine + a fatty acid + H(+)</text>
        <dbReference type="Rhea" id="RHEA:18689"/>
        <dbReference type="ChEBI" id="CHEBI:15377"/>
        <dbReference type="ChEBI" id="CHEBI:15378"/>
        <dbReference type="ChEBI" id="CHEBI:28868"/>
        <dbReference type="ChEBI" id="CHEBI:57643"/>
        <dbReference type="ChEBI" id="CHEBI:57875"/>
        <dbReference type="EC" id="3.1.1.32"/>
    </reaction>
</comment>
<organism evidence="10 11">
    <name type="scientific">Mycetomoellerius zeteki</name>
    <dbReference type="NCBI Taxonomy" id="64791"/>
    <lineage>
        <taxon>Eukaryota</taxon>
        <taxon>Metazoa</taxon>
        <taxon>Ecdysozoa</taxon>
        <taxon>Arthropoda</taxon>
        <taxon>Hexapoda</taxon>
        <taxon>Insecta</taxon>
        <taxon>Pterygota</taxon>
        <taxon>Neoptera</taxon>
        <taxon>Endopterygota</taxon>
        <taxon>Hymenoptera</taxon>
        <taxon>Apocrita</taxon>
        <taxon>Aculeata</taxon>
        <taxon>Formicoidea</taxon>
        <taxon>Formicidae</taxon>
        <taxon>Myrmicinae</taxon>
        <taxon>Mycetomoellerius</taxon>
    </lineage>
</organism>
<evidence type="ECO:0000256" key="7">
    <source>
        <dbReference type="ARBA" id="ARBA00023157"/>
    </source>
</evidence>
<dbReference type="InterPro" id="IPR000734">
    <property type="entry name" value="TAG_lipase"/>
</dbReference>
<evidence type="ECO:0000256" key="6">
    <source>
        <dbReference type="ARBA" id="ARBA00022801"/>
    </source>
</evidence>
<dbReference type="GO" id="GO:0005615">
    <property type="term" value="C:extracellular space"/>
    <property type="evidence" value="ECO:0007669"/>
    <property type="project" value="TreeGrafter"/>
</dbReference>